<evidence type="ECO:0000313" key="3">
    <source>
        <dbReference type="EMBL" id="PKI52284.1"/>
    </source>
</evidence>
<dbReference type="AlphaFoldDB" id="A0A218Y1N4"/>
<dbReference type="EMBL" id="MTKT01000536">
    <property type="protein sequence ID" value="OWM90786.1"/>
    <property type="molecule type" value="Genomic_DNA"/>
</dbReference>
<dbReference type="Proteomes" id="UP000233551">
    <property type="component" value="Unassembled WGS sequence"/>
</dbReference>
<reference evidence="2" key="2">
    <citation type="submission" date="2017-06" db="EMBL/GenBank/DDBJ databases">
        <title>The pomegranate genome and the genomics of punicalagin biosynthesis.</title>
        <authorList>
            <person name="Xu C."/>
        </authorList>
    </citation>
    <scope>NUCLEOTIDE SEQUENCE [LARGE SCALE GENOMIC DNA]</scope>
    <source>
        <tissue evidence="2">Fresh leaf</tissue>
    </source>
</reference>
<proteinExistence type="predicted"/>
<keyword evidence="5" id="KW-1185">Reference proteome</keyword>
<dbReference type="Proteomes" id="UP000197138">
    <property type="component" value="Unassembled WGS sequence"/>
</dbReference>
<evidence type="ECO:0000256" key="1">
    <source>
        <dbReference type="SAM" id="MobiDB-lite"/>
    </source>
</evidence>
<feature type="region of interest" description="Disordered" evidence="1">
    <location>
        <begin position="91"/>
        <end position="110"/>
    </location>
</feature>
<feature type="region of interest" description="Disordered" evidence="1">
    <location>
        <begin position="1"/>
        <end position="73"/>
    </location>
</feature>
<name>A0A218Y1N4_PUNGR</name>
<evidence type="ECO:0000313" key="4">
    <source>
        <dbReference type="Proteomes" id="UP000197138"/>
    </source>
</evidence>
<feature type="compositionally biased region" description="Polar residues" evidence="1">
    <location>
        <begin position="28"/>
        <end position="38"/>
    </location>
</feature>
<feature type="compositionally biased region" description="Polar residues" evidence="1">
    <location>
        <begin position="97"/>
        <end position="106"/>
    </location>
</feature>
<sequence>MQPKRGKLSTPHFGPPTSYARIADQNPGYYSSPDNQRQACGHEVMNDKRKQGPPGEHERAIGRVSRGRVPKQQELALRHYSSLNHRSTERCPIWDSKNPSQCQSDQQHVRTRSGDILLKPGHPQSLTDVFSDRAPGGPIH</sequence>
<organism evidence="2 4">
    <name type="scientific">Punica granatum</name>
    <name type="common">Pomegranate</name>
    <dbReference type="NCBI Taxonomy" id="22663"/>
    <lineage>
        <taxon>Eukaryota</taxon>
        <taxon>Viridiplantae</taxon>
        <taxon>Streptophyta</taxon>
        <taxon>Embryophyta</taxon>
        <taxon>Tracheophyta</taxon>
        <taxon>Spermatophyta</taxon>
        <taxon>Magnoliopsida</taxon>
        <taxon>eudicotyledons</taxon>
        <taxon>Gunneridae</taxon>
        <taxon>Pentapetalae</taxon>
        <taxon>rosids</taxon>
        <taxon>malvids</taxon>
        <taxon>Myrtales</taxon>
        <taxon>Lythraceae</taxon>
        <taxon>Punica</taxon>
    </lineage>
</organism>
<reference evidence="3 5" key="3">
    <citation type="submission" date="2017-11" db="EMBL/GenBank/DDBJ databases">
        <title>De-novo sequencing of pomegranate (Punica granatum L.) genome.</title>
        <authorList>
            <person name="Akparov Z."/>
            <person name="Amiraslanov A."/>
            <person name="Hajiyeva S."/>
            <person name="Abbasov M."/>
            <person name="Kaur K."/>
            <person name="Hamwieh A."/>
            <person name="Solovyev V."/>
            <person name="Salamov A."/>
            <person name="Braich B."/>
            <person name="Kosarev P."/>
            <person name="Mahmoud A."/>
            <person name="Hajiyev E."/>
            <person name="Babayeva S."/>
            <person name="Izzatullayeva V."/>
            <person name="Mammadov A."/>
            <person name="Mammadov A."/>
            <person name="Sharifova S."/>
            <person name="Ojaghi J."/>
            <person name="Eynullazada K."/>
            <person name="Bayramov B."/>
            <person name="Abdulazimova A."/>
            <person name="Shahmuradov I."/>
        </authorList>
    </citation>
    <scope>NUCLEOTIDE SEQUENCE [LARGE SCALE GENOMIC DNA]</scope>
    <source>
        <strain evidence="3">AG2017</strain>
        <strain evidence="5">cv. AG2017</strain>
        <tissue evidence="3">Leaf</tissue>
    </source>
</reference>
<evidence type="ECO:0000313" key="2">
    <source>
        <dbReference type="EMBL" id="OWM90786.1"/>
    </source>
</evidence>
<evidence type="ECO:0000313" key="5">
    <source>
        <dbReference type="Proteomes" id="UP000233551"/>
    </source>
</evidence>
<reference evidence="4" key="1">
    <citation type="journal article" date="2017" name="Plant J.">
        <title>The pomegranate (Punica granatum L.) genome and the genomics of punicalagin biosynthesis.</title>
        <authorList>
            <person name="Qin G."/>
            <person name="Xu C."/>
            <person name="Ming R."/>
            <person name="Tang H."/>
            <person name="Guyot R."/>
            <person name="Kramer E.M."/>
            <person name="Hu Y."/>
            <person name="Yi X."/>
            <person name="Qi Y."/>
            <person name="Xu X."/>
            <person name="Gao Z."/>
            <person name="Pan H."/>
            <person name="Jian J."/>
            <person name="Tian Y."/>
            <person name="Yue Z."/>
            <person name="Xu Y."/>
        </authorList>
    </citation>
    <scope>NUCLEOTIDE SEQUENCE [LARGE SCALE GENOMIC DNA]</scope>
    <source>
        <strain evidence="4">cv. Dabenzi</strain>
    </source>
</reference>
<protein>
    <submittedName>
        <fullName evidence="2">Uncharacterized protein</fullName>
    </submittedName>
</protein>
<feature type="region of interest" description="Disordered" evidence="1">
    <location>
        <begin position="116"/>
        <end position="140"/>
    </location>
</feature>
<gene>
    <name evidence="2" type="ORF">CDL15_Pgr002709</name>
    <name evidence="3" type="ORF">CRG98_027326</name>
</gene>
<comment type="caution">
    <text evidence="2">The sequence shown here is derived from an EMBL/GenBank/DDBJ whole genome shotgun (WGS) entry which is preliminary data.</text>
</comment>
<accession>A0A218Y1N4</accession>
<dbReference type="EMBL" id="PGOL01001946">
    <property type="protein sequence ID" value="PKI52284.1"/>
    <property type="molecule type" value="Genomic_DNA"/>
</dbReference>
<feature type="compositionally biased region" description="Basic and acidic residues" evidence="1">
    <location>
        <begin position="44"/>
        <end position="61"/>
    </location>
</feature>